<keyword evidence="5" id="KW-1185">Reference proteome</keyword>
<organism evidence="4 5">
    <name type="scientific">Prorocentrum cordatum</name>
    <dbReference type="NCBI Taxonomy" id="2364126"/>
    <lineage>
        <taxon>Eukaryota</taxon>
        <taxon>Sar</taxon>
        <taxon>Alveolata</taxon>
        <taxon>Dinophyceae</taxon>
        <taxon>Prorocentrales</taxon>
        <taxon>Prorocentraceae</taxon>
        <taxon>Prorocentrum</taxon>
    </lineage>
</organism>
<feature type="domain" description="CCHC-type" evidence="3">
    <location>
        <begin position="544"/>
        <end position="560"/>
    </location>
</feature>
<feature type="region of interest" description="Disordered" evidence="2">
    <location>
        <begin position="270"/>
        <end position="303"/>
    </location>
</feature>
<protein>
    <recommendedName>
        <fullName evidence="3">CCHC-type domain-containing protein</fullName>
    </recommendedName>
</protein>
<dbReference type="Pfam" id="PF07727">
    <property type="entry name" value="RVT_2"/>
    <property type="match status" value="1"/>
</dbReference>
<feature type="region of interest" description="Disordered" evidence="2">
    <location>
        <begin position="4052"/>
        <end position="4071"/>
    </location>
</feature>
<dbReference type="InterPro" id="IPR013103">
    <property type="entry name" value="RVT_2"/>
</dbReference>
<feature type="compositionally biased region" description="Low complexity" evidence="2">
    <location>
        <begin position="182"/>
        <end position="214"/>
    </location>
</feature>
<feature type="compositionally biased region" description="Low complexity" evidence="2">
    <location>
        <begin position="4052"/>
        <end position="4064"/>
    </location>
</feature>
<accession>A0ABN9VLS6</accession>
<comment type="caution">
    <text evidence="4">The sequence shown here is derived from an EMBL/GenBank/DDBJ whole genome shotgun (WGS) entry which is preliminary data.</text>
</comment>
<evidence type="ECO:0000256" key="1">
    <source>
        <dbReference type="PROSITE-ProRule" id="PRU00047"/>
    </source>
</evidence>
<dbReference type="SMART" id="SM00343">
    <property type="entry name" value="ZnF_C2HC"/>
    <property type="match status" value="2"/>
</dbReference>
<dbReference type="Gene3D" id="3.30.420.10">
    <property type="entry name" value="Ribonuclease H-like superfamily/Ribonuclease H"/>
    <property type="match status" value="1"/>
</dbReference>
<feature type="region of interest" description="Disordered" evidence="2">
    <location>
        <begin position="182"/>
        <end position="222"/>
    </location>
</feature>
<feature type="compositionally biased region" description="Basic residues" evidence="2">
    <location>
        <begin position="280"/>
        <end position="293"/>
    </location>
</feature>
<evidence type="ECO:0000313" key="5">
    <source>
        <dbReference type="Proteomes" id="UP001189429"/>
    </source>
</evidence>
<dbReference type="InterPro" id="IPR036397">
    <property type="entry name" value="RNaseH_sf"/>
</dbReference>
<evidence type="ECO:0000259" key="3">
    <source>
        <dbReference type="PROSITE" id="PS50158"/>
    </source>
</evidence>
<dbReference type="Gene3D" id="4.10.60.10">
    <property type="entry name" value="Zinc finger, CCHC-type"/>
    <property type="match status" value="1"/>
</dbReference>
<evidence type="ECO:0000313" key="4">
    <source>
        <dbReference type="EMBL" id="CAK0874288.1"/>
    </source>
</evidence>
<reference evidence="4" key="1">
    <citation type="submission" date="2023-10" db="EMBL/GenBank/DDBJ databases">
        <authorList>
            <person name="Chen Y."/>
            <person name="Shah S."/>
            <person name="Dougan E. K."/>
            <person name="Thang M."/>
            <person name="Chan C."/>
        </authorList>
    </citation>
    <scope>NUCLEOTIDE SEQUENCE [LARGE SCALE GENOMIC DNA]</scope>
</reference>
<evidence type="ECO:0000256" key="2">
    <source>
        <dbReference type="SAM" id="MobiDB-lite"/>
    </source>
</evidence>
<dbReference type="InterPro" id="IPR001878">
    <property type="entry name" value="Znf_CCHC"/>
</dbReference>
<dbReference type="SUPFAM" id="SSF52540">
    <property type="entry name" value="P-loop containing nucleoside triphosphate hydrolases"/>
    <property type="match status" value="3"/>
</dbReference>
<dbReference type="InterPro" id="IPR027417">
    <property type="entry name" value="P-loop_NTPase"/>
</dbReference>
<sequence>MGPPGPIFARSRPFSLAARPLAAGRGRDKRAAIPLATRPGGILKVLPGSFRSADRLSLAAAEGFTGLVGPFQVVNGPLLGAASRPLRTTASVLLGDWEVSVMDLEALAPLGEGDADGLIPFGPARRRARWPRPSGAVGLRNGYAATRGAAPIGLVGGELEDDADIGALMTRAEGQLGIQRPMAANAAQSAGPPAGARPNVPGARGSSAQARAQALEATSHVDPDGCEDDFEVLSDKVTAQVWVSLATRLVRLAFKRTSRRFDRLSSKCRESYGKHERTRTPRVGRRRRLRSGHSRCSGSMVQPQRRRKCQTLDLRGATNPNMVAAMARAKREAEPVLMTNLEPGDMQLSRTLGYWLIQTCRSQALDVVLNAGKLEGSEAWRQIHLRLEPQAASRYAGQLMALLAWDFSGEMMIRLEAFEREISLYEPASEETLSDAIKVGIVLRQLPESPLRQHMVMNAAAAAAAQNGVAPMDLSAFNNQGCKGRCRICNGKGHDERNCWHRKGGAGAGKGKSDRKGKSRGDSKSKGFSQGGKARDGKAGKGPKCFNCQEHGRMSKDCPKKKKKNNLHMMEPEPEKALRGLRLAPFTIDEKGVARKAFDLLVEGGLVDDKLVHELSRLGAGAARASRKMVLGVDSCAATTVVPSELAPDYPTYENDMSAKGEGYRTANVGWVADEGTKELIGSARNSDGSAQVRGVKARVAKVSKALASVSEMVDAGHRVVFDAGGSYAQNKSTGVITPFQRRNNVYEMEMEPMPHSKAKDVIGRAEAWSKPSSSGKKRKEICMMRSHTEDAIPVVAFDCGYLGSGEDAAPILLMRDSLHRYTGAEVLTCKGAAHTHSADMLVKFVVNGGCKKAVFMCDNEPSIVALRDEAVKRLKKDHGVECLLETSTVGESQSNGLAEGAVRDMKGLTRTPKHAVEEMHGVAIGPKHPCLPWMVRHGAAVHNRGQVDSDGGAPCELRKGRAYKRALPAFGEKVFYLPVGKRESRLVDRWLEGDYYGIRDDSDEVHVETPKGVMRARGIKRARRGDLFLVKKVKGSKYHLPWRRWWRIRRVYIRKGVELRRYGCTPGVAMDLRTGWDFRLEEQRKRARAEIEEGDPAFLIMSPVCTPFSQLMELLKAIGKRDEVKFQRLLAERKVFLGFCMELAAYQHSRRKWLLFEHPWTASSWKEECIKSIRELPGVIVVKGSQRAKAAERYPLGLVKAILKGIRNELKIGTGIHAFEVGQTAEEPEILDQATEEEMAAFFDGISGAVLDPIGVKNARMDEMGYMSRLGVFERRKISEALRVTGTKPLPRGWVDTNKGDDQKPELRSRLVAKETRKLSTFGPEGAAATFAATPPSGGLRVILSMAMTGRHEDRVLTFIDISRAHLHSELQGPVYLKAPAEDLECKDDECWLLLKAMYGLRDAGSSFDLKVEDIMVRILKSKQGEFSPSIYQVGKLVVWRHGDDFVVLGGRKDSQAFTENLGEHLIVKVRGVLGPDPQSGDIDEIAVLKCIARWVRPNGNDVEKIEYEADPRHVEIILAQLGLQGKESKPVVTPGIKRQELDGEALQGRERVIYRSVRMRIQYLARDRPDLQYAAKESARVMQDPTTGGWQAMERIGRYLVGTPRLVVECPRQADRRVAQVCTDSDFAGCLRAAQQKKLRVTKVAGLENISDIGTKHLDGPLIKKFPQGYRMRYRVGYSTARILSDMVRIFALARRTVSWWPGLAMWIVDIQWGRLRALLLRVPASRASAVLRAWSGAWTTAARIKPTAGRCVDGTAHRACRFGWPEELGDQRRYFACPVLGRIFEDTLGVDHLPFDCSFDGAMRARLRRRCVMLRKRAGRSRSPRRAAPPCDGDPLELWGSEVENVSVELLDAVHRQVKDSTRDKGNPWAVDARVPKQFAMFGGFNLVLLGDLWQIPPVRSPSIAANPFVKRPANVGRILEMFWTQGLPHSVTNRYALTQSHRCSDLWWRSFLAEARAGDLSDRMYDFVHGFSTDVPGSWMPASPGSAEASTGHLGCGKAKCRALWSVEWPRMFGEGRAWEDMKSLECADCSAERRRRCRVASQSGARQREVSTAFADALFVHPYNAPKSRILTLRAANAAANAGKQLLWAVARDVPLTRDDACRSTESLAHARQNWLMYPENKTGGVPGALPIFDGMRARFTAAENAEAGACKHSWGTVTGWVLHPDDSKLVKDHRSEPELVLQHVPEAIMVQIPGNTAPRFGNQPAGVFPVKQKEVSWDRSPGFKAMVKRAGFPLVPHFAAAAHCVTGATLPQAIIDLLDARATPRSSMAPTGYVAISRTRRADDLIITQPFSPMLFRQGHQTGPRLLRSMTAGELTTEQAKAGWAKAEKEAASKSSKKVVDATFQRGDCHQRKRAGNFPGSGMRTSDPVDHAVAVLSQGAWRRCALCVQKQAGADVLECCKCGKQKALVHFRLGEVNDLKARGDLDRAVCIGCAPNRLHFNVQSEVRLFKCAQCAVQKPTEEFDETFFKQHRGAKDLICTDCMDRKMRPLCRGKEGLCGARPPRRLTNGHDYYCESCKYPPCSACGVTPRPKMEKYTAKRLPQWTCAACRKKSDAAQCGARSAAIPWRIIWSSNRDSGEILCRKCQGKVENVSVELLDAVHRQVKDSTRDKGNPWAVDARVPKQFAMFGGLDLVLLGDLWQIPPVRSPSIAANPFVKRLANVGRILEMFWTQGLPHSVTNRYALTQSHRCSDLWWRSFLAEARAGDLSDRMYDFVHGFSTDVPGSWMPASPGSAEASTGHLGCGKAKCRALWSFEWPRMFGEGRAWEDMKSLECADCSAERRRRCRVASQSGARQREVSAAFADALFVHPYNAPKSRILTLRAANAAANAGKQLLWVVARDVPLTRADACRSTESLAHARQNWLMYPENKTGGVPGVLPIFEGMRARFTATENAEAGACKHSWGTVTGWVLHPDDSKLVKDHRSEPELVLQHVPEAIMVQIPGNTAPRFGNQPAGVFPVKQKEVSWDRSPGFKAMVKRAGFPLAPHFAAAAHCVTGATLPQAIIDLLDARTTPRSSMVPTGYVAISRTRRADDLIITQPFSPMLFRQGHQTGPWLLHSMTAGELTTEQAKAGWAKAEKEAASKSSKKVVDATFQCGDCHQRKRAGNFPGSGMRTSDPVDHAVAVLSQGAWRRCALCVQKQAGKAGIGVQPARSAPFSSRGAGVLECCKCGKQKALVHFRLGEVNDLKARGDLDRAVCIGCAPNRLRFNVQSEVRLFKCAQCAVQKPTEEFDETFFKQHRGAKDLICTDCMDRKMRPLCRGKEGLSGARPPRRLENGHDYYCESCKYPPCSACGVTPRPKMDKYTAKRLPQWTCAACRKKSDAAQCGACSAAIPRQVKDSTRDKGNPWAVDARVPKQFAMFGGLDLVLLGDLWQIPPVRSPSIAANPFVKRPANVGRILEMFWTQGLPHSVTNRYALTQSHRCSDLWWRSFLAEARAGDLSDRMCDFVHGFSTGVTGSWMPASPGSAEASTGHLGCGKAKCRALCGARQREVSTAFADALFVHPYNAPKSRILTLRAANAAANAGKQLLWVVARDVPLARDDACRSTESLAHARQNWLMYPENKTGGVPGVLPIFEGMRARFTATENAEAGACKHSWGTVTGWVLHPDDSKLVKDHRSEPELVLQHVPEAIMVQIPGNTAPRFGNQPAGVFPVKQKEVSWDRSPGFKAMVKRAGFPLVPHFAAAAHCVTGATLPQAIIDLLDARTTPRSSTAPTGYVAISRTRRADDLIITQPFSPMLFRQGHQTGPRLLRSMTAGELTTEQANAGWAKAEKEAASKSSKKVVDATFQCGDCHQRKRAGNFPGSGMRTSDPVDHAVAVLSQGAWRRCALCVQKQAGKVNDLKARGDLDRAVCIGCAPNRLRFNVQSEVRLFKCAQCAVQKPTEEFDETFFKQHRGAKDLICTDCMDRKMRPLCRGKEGLSGARPPRRLKNGHDYYCESCKCPPCSACGVTPRPKMDKYTAKRLPQWTCAACRKKSDAALCGEPPSAAAIAAVARARALCRAGVGAAAPQEAEEAAGRLMRALLSASGSSAARCRSGVRAGDWRAAAPARGGGEAAPRGRTLAAGVDAGGPVRVPAGLRRRRRRAGGGGALVAARGAVGRAGAGGGGRARRTRIAPAPRGTAVPPRSALRARPGLALPCPAASCPDTLASRQES</sequence>
<dbReference type="PROSITE" id="PS50158">
    <property type="entry name" value="ZF_CCHC"/>
    <property type="match status" value="1"/>
</dbReference>
<keyword evidence="1" id="KW-0862">Zinc</keyword>
<feature type="region of interest" description="Disordered" evidence="2">
    <location>
        <begin position="4138"/>
        <end position="4158"/>
    </location>
</feature>
<keyword evidence="1" id="KW-0479">Metal-binding</keyword>
<feature type="compositionally biased region" description="Basic and acidic residues" evidence="2">
    <location>
        <begin position="511"/>
        <end position="525"/>
    </location>
</feature>
<feature type="region of interest" description="Disordered" evidence="2">
    <location>
        <begin position="499"/>
        <end position="546"/>
    </location>
</feature>
<dbReference type="EMBL" id="CAUYUJ010017382">
    <property type="protein sequence ID" value="CAK0874288.1"/>
    <property type="molecule type" value="Genomic_DNA"/>
</dbReference>
<dbReference type="Proteomes" id="UP001189429">
    <property type="component" value="Unassembled WGS sequence"/>
</dbReference>
<feature type="compositionally biased region" description="Basic and acidic residues" evidence="2">
    <location>
        <begin position="270"/>
        <end position="279"/>
    </location>
</feature>
<gene>
    <name evidence="4" type="ORF">PCOR1329_LOCUS59245</name>
</gene>
<keyword evidence="1" id="KW-0863">Zinc-finger</keyword>
<name>A0ABN9VLS6_9DINO</name>
<proteinExistence type="predicted"/>